<organism evidence="1 2">
    <name type="scientific">Letharia lupina</name>
    <dbReference type="NCBI Taxonomy" id="560253"/>
    <lineage>
        <taxon>Eukaryota</taxon>
        <taxon>Fungi</taxon>
        <taxon>Dikarya</taxon>
        <taxon>Ascomycota</taxon>
        <taxon>Pezizomycotina</taxon>
        <taxon>Lecanoromycetes</taxon>
        <taxon>OSLEUM clade</taxon>
        <taxon>Lecanoromycetidae</taxon>
        <taxon>Lecanorales</taxon>
        <taxon>Lecanorineae</taxon>
        <taxon>Parmeliaceae</taxon>
        <taxon>Letharia</taxon>
    </lineage>
</organism>
<dbReference type="RefSeq" id="XP_037155921.1">
    <property type="nucleotide sequence ID" value="XM_037298585.1"/>
</dbReference>
<sequence length="249" mass="28071">MPVQEDVRQIAISETTIVAMTVSGKCCAWDLSAGIGNMVGQSPKCIETPVMEVQIMSVSRGTVAILHRGSEEMMDVIAWDINVCQSHCFRIEINQGAILGTYSYFVIVTSGEQSIVFFERSFDFESGYVRYTRINLKGQIESSGRMEHPEVEGYSIHSEDIKPEIIHVVYDTKADRLELQRHTVEDSIQTRLARKDFCWWKDVACCDDETNGSGVLEVLDLKASVCKKAEMSGSKRVLENLERCIDERL</sequence>
<dbReference type="EMBL" id="JACCJB010000004">
    <property type="protein sequence ID" value="KAF6227987.1"/>
    <property type="molecule type" value="Genomic_DNA"/>
</dbReference>
<dbReference type="AlphaFoldDB" id="A0A8H6CQZ9"/>
<protein>
    <submittedName>
        <fullName evidence="1">Uncharacterized protein</fullName>
    </submittedName>
</protein>
<comment type="caution">
    <text evidence="1">The sequence shown here is derived from an EMBL/GenBank/DDBJ whole genome shotgun (WGS) entry which is preliminary data.</text>
</comment>
<reference evidence="1 2" key="1">
    <citation type="journal article" date="2020" name="Genomics">
        <title>Complete, high-quality genomes from long-read metagenomic sequencing of two wolf lichen thalli reveals enigmatic genome architecture.</title>
        <authorList>
            <person name="McKenzie S.K."/>
            <person name="Walston R.F."/>
            <person name="Allen J.L."/>
        </authorList>
    </citation>
    <scope>NUCLEOTIDE SEQUENCE [LARGE SCALE GENOMIC DNA]</scope>
    <source>
        <strain evidence="1">WasteWater1</strain>
    </source>
</reference>
<accession>A0A8H6CQZ9</accession>
<dbReference type="Proteomes" id="UP000593566">
    <property type="component" value="Unassembled WGS sequence"/>
</dbReference>
<name>A0A8H6CQZ9_9LECA</name>
<proteinExistence type="predicted"/>
<keyword evidence="2" id="KW-1185">Reference proteome</keyword>
<dbReference type="GeneID" id="59336112"/>
<evidence type="ECO:0000313" key="1">
    <source>
        <dbReference type="EMBL" id="KAF6227987.1"/>
    </source>
</evidence>
<evidence type="ECO:0000313" key="2">
    <source>
        <dbReference type="Proteomes" id="UP000593566"/>
    </source>
</evidence>
<gene>
    <name evidence="1" type="ORF">HO133_007715</name>
</gene>